<dbReference type="Pfam" id="PF00933">
    <property type="entry name" value="Glyco_hydro_3"/>
    <property type="match status" value="1"/>
</dbReference>
<gene>
    <name evidence="7" type="primary">nagZ_9</name>
    <name evidence="7" type="ORF">GALL_324880</name>
</gene>
<dbReference type="EMBL" id="MLJW01000529">
    <property type="protein sequence ID" value="OIQ85682.1"/>
    <property type="molecule type" value="Genomic_DNA"/>
</dbReference>
<accession>A0A1J5QQL2</accession>
<keyword evidence="5 7" id="KW-0326">Glycosidase</keyword>
<dbReference type="InterPro" id="IPR001764">
    <property type="entry name" value="Glyco_hydro_3_N"/>
</dbReference>
<evidence type="ECO:0000256" key="4">
    <source>
        <dbReference type="ARBA" id="ARBA00022801"/>
    </source>
</evidence>
<dbReference type="InterPro" id="IPR017853">
    <property type="entry name" value="GH"/>
</dbReference>
<dbReference type="EC" id="3.2.1.52" evidence="3"/>
<name>A0A1J5QQL2_9ZZZZ</name>
<reference evidence="7" key="1">
    <citation type="submission" date="2016-10" db="EMBL/GenBank/DDBJ databases">
        <title>Sequence of Gallionella enrichment culture.</title>
        <authorList>
            <person name="Poehlein A."/>
            <person name="Muehling M."/>
            <person name="Daniel R."/>
        </authorList>
    </citation>
    <scope>NUCLEOTIDE SEQUENCE</scope>
</reference>
<dbReference type="SUPFAM" id="SSF51445">
    <property type="entry name" value="(Trans)glycosidases"/>
    <property type="match status" value="1"/>
</dbReference>
<evidence type="ECO:0000256" key="5">
    <source>
        <dbReference type="ARBA" id="ARBA00023295"/>
    </source>
</evidence>
<proteinExistence type="inferred from homology"/>
<dbReference type="GO" id="GO:0004563">
    <property type="term" value="F:beta-N-acetylhexosaminidase activity"/>
    <property type="evidence" value="ECO:0007669"/>
    <property type="project" value="UniProtKB-EC"/>
</dbReference>
<comment type="catalytic activity">
    <reaction evidence="1">
        <text>Hydrolysis of terminal non-reducing N-acetyl-D-hexosamine residues in N-acetyl-beta-D-hexosaminides.</text>
        <dbReference type="EC" id="3.2.1.52"/>
    </reaction>
</comment>
<evidence type="ECO:0000256" key="2">
    <source>
        <dbReference type="ARBA" id="ARBA00005336"/>
    </source>
</evidence>
<organism evidence="7">
    <name type="scientific">mine drainage metagenome</name>
    <dbReference type="NCBI Taxonomy" id="410659"/>
    <lineage>
        <taxon>unclassified sequences</taxon>
        <taxon>metagenomes</taxon>
        <taxon>ecological metagenomes</taxon>
    </lineage>
</organism>
<dbReference type="PANTHER" id="PTHR30480:SF13">
    <property type="entry name" value="BETA-HEXOSAMINIDASE"/>
    <property type="match status" value="1"/>
</dbReference>
<evidence type="ECO:0000256" key="1">
    <source>
        <dbReference type="ARBA" id="ARBA00001231"/>
    </source>
</evidence>
<dbReference type="GO" id="GO:0005975">
    <property type="term" value="P:carbohydrate metabolic process"/>
    <property type="evidence" value="ECO:0007669"/>
    <property type="project" value="InterPro"/>
</dbReference>
<comment type="similarity">
    <text evidence="2">Belongs to the glycosyl hydrolase 3 family.</text>
</comment>
<dbReference type="GO" id="GO:0009254">
    <property type="term" value="P:peptidoglycan turnover"/>
    <property type="evidence" value="ECO:0007669"/>
    <property type="project" value="TreeGrafter"/>
</dbReference>
<evidence type="ECO:0000256" key="3">
    <source>
        <dbReference type="ARBA" id="ARBA00012663"/>
    </source>
</evidence>
<dbReference type="InterPro" id="IPR050226">
    <property type="entry name" value="NagZ_Beta-hexosaminidase"/>
</dbReference>
<dbReference type="AlphaFoldDB" id="A0A1J5QQL2"/>
<comment type="caution">
    <text evidence="7">The sequence shown here is derived from an EMBL/GenBank/DDBJ whole genome shotgun (WGS) entry which is preliminary data.</text>
</comment>
<feature type="domain" description="Glycoside hydrolase family 3 N-terminal" evidence="6">
    <location>
        <begin position="1"/>
        <end position="85"/>
    </location>
</feature>
<keyword evidence="4 7" id="KW-0378">Hydrolase</keyword>
<evidence type="ECO:0000313" key="7">
    <source>
        <dbReference type="EMBL" id="OIQ85682.1"/>
    </source>
</evidence>
<dbReference type="InterPro" id="IPR036962">
    <property type="entry name" value="Glyco_hydro_3_N_sf"/>
</dbReference>
<dbReference type="PANTHER" id="PTHR30480">
    <property type="entry name" value="BETA-HEXOSAMINIDASE-RELATED"/>
    <property type="match status" value="1"/>
</dbReference>
<sequence length="136" mass="14645">MPAHVIYPRVDENPAGFSKIWLQQVLRRHLGFNGVIFSDDLAMEGAAVAGDVTERAVAALSAGCDMVVLCNRPDLADELLANLDCKISAVSMARLARMHGQRHPPDIAALHENPEFVHAVQAIANLGIVEGELKLA</sequence>
<dbReference type="Gene3D" id="3.20.20.300">
    <property type="entry name" value="Glycoside hydrolase, family 3, N-terminal domain"/>
    <property type="match status" value="1"/>
</dbReference>
<evidence type="ECO:0000259" key="6">
    <source>
        <dbReference type="Pfam" id="PF00933"/>
    </source>
</evidence>
<protein>
    <recommendedName>
        <fullName evidence="3">beta-N-acetylhexosaminidase</fullName>
        <ecNumber evidence="3">3.2.1.52</ecNumber>
    </recommendedName>
</protein>